<reference evidence="1 2" key="1">
    <citation type="journal article" date="2017" name="Genome Biol. Evol.">
        <title>Phytophthora megakarya and P. palmivora, closely related causal agents of cacao black pod rot, underwent increases in genome sizes and gene numbers by different mechanisms.</title>
        <authorList>
            <person name="Ali S.S."/>
            <person name="Shao J."/>
            <person name="Lary D.J."/>
            <person name="Kronmiller B."/>
            <person name="Shen D."/>
            <person name="Strem M.D."/>
            <person name="Amoako-Attah I."/>
            <person name="Akrofi A.Y."/>
            <person name="Begoude B.A."/>
            <person name="Ten Hoopen G.M."/>
            <person name="Coulibaly K."/>
            <person name="Kebe B.I."/>
            <person name="Melnick R.L."/>
            <person name="Guiltinan M.J."/>
            <person name="Tyler B.M."/>
            <person name="Meinhardt L.W."/>
            <person name="Bailey B.A."/>
        </authorList>
    </citation>
    <scope>NUCLEOTIDE SEQUENCE [LARGE SCALE GENOMIC DNA]</scope>
    <source>
        <strain evidence="2">sbr112.9</strain>
    </source>
</reference>
<dbReference type="OrthoDB" id="129627at2759"/>
<comment type="caution">
    <text evidence="1">The sequence shown here is derived from an EMBL/GenBank/DDBJ whole genome shotgun (WGS) entry which is preliminary data.</text>
</comment>
<accession>A0A2P4X1Q5</accession>
<evidence type="ECO:0000313" key="2">
    <source>
        <dbReference type="Proteomes" id="UP000237271"/>
    </source>
</evidence>
<dbReference type="EMBL" id="NCKW01017142">
    <property type="protein sequence ID" value="POM59480.1"/>
    <property type="molecule type" value="Genomic_DNA"/>
</dbReference>
<dbReference type="AlphaFoldDB" id="A0A2P4X1Q5"/>
<gene>
    <name evidence="1" type="ORF">PHPALM_31788</name>
</gene>
<name>A0A2P4X1Q5_9STRA</name>
<protein>
    <submittedName>
        <fullName evidence="1">Uncharacterized protein</fullName>
    </submittedName>
</protein>
<organism evidence="1 2">
    <name type="scientific">Phytophthora palmivora</name>
    <dbReference type="NCBI Taxonomy" id="4796"/>
    <lineage>
        <taxon>Eukaryota</taxon>
        <taxon>Sar</taxon>
        <taxon>Stramenopiles</taxon>
        <taxon>Oomycota</taxon>
        <taxon>Peronosporomycetes</taxon>
        <taxon>Peronosporales</taxon>
        <taxon>Peronosporaceae</taxon>
        <taxon>Phytophthora</taxon>
    </lineage>
</organism>
<evidence type="ECO:0000313" key="1">
    <source>
        <dbReference type="EMBL" id="POM59480.1"/>
    </source>
</evidence>
<proteinExistence type="predicted"/>
<dbReference type="Proteomes" id="UP000237271">
    <property type="component" value="Unassembled WGS sequence"/>
</dbReference>
<sequence>MNFTSATLALYQVQAYAISTMKSVKIQRRGGVDNRIVCSGAANGGPCPFSFNYTNAVLECGLFLQCVKRIWTVSVAKPTTKQIAQLPTFVSAVNADNILSASALISLVSSRDGISLVGQERSVYRAKRTVMGLTLKGLKKSYELIEHYFDAFKKLNPGSTAVMERDDQDFGGQLLLFNLLFGRKVAINVFRDRLLSFKIRQHAERDYRIRIGTVGRYT</sequence>
<keyword evidence="2" id="KW-1185">Reference proteome</keyword>